<keyword evidence="1" id="KW-0812">Transmembrane</keyword>
<comment type="caution">
    <text evidence="2">The sequence shown here is derived from an EMBL/GenBank/DDBJ whole genome shotgun (WGS) entry which is preliminary data.</text>
</comment>
<dbReference type="Proteomes" id="UP000190896">
    <property type="component" value="Unassembled WGS sequence"/>
</dbReference>
<dbReference type="EMBL" id="MPRJ01000018">
    <property type="protein sequence ID" value="OOZ37098.1"/>
    <property type="molecule type" value="Genomic_DNA"/>
</dbReference>
<feature type="transmembrane region" description="Helical" evidence="1">
    <location>
        <begin position="38"/>
        <end position="55"/>
    </location>
</feature>
<dbReference type="AlphaFoldDB" id="A0A1T2KW62"/>
<organism evidence="2 3">
    <name type="scientific">Solemya velesiana gill symbiont</name>
    <dbReference type="NCBI Taxonomy" id="1918948"/>
    <lineage>
        <taxon>Bacteria</taxon>
        <taxon>Pseudomonadati</taxon>
        <taxon>Pseudomonadota</taxon>
        <taxon>Gammaproteobacteria</taxon>
        <taxon>sulfur-oxidizing symbionts</taxon>
    </lineage>
</organism>
<reference evidence="2 3" key="1">
    <citation type="submission" date="2016-11" db="EMBL/GenBank/DDBJ databases">
        <title>Mixed transmission modes and dynamic genome evolution in an obligate animal-bacterial symbiosis.</title>
        <authorList>
            <person name="Russell S.L."/>
            <person name="Corbett-Detig R.B."/>
            <person name="Cavanaugh C.M."/>
        </authorList>
    </citation>
    <scope>NUCLEOTIDE SEQUENCE [LARGE SCALE GENOMIC DNA]</scope>
    <source>
        <strain evidence="2">Se-Cadez</strain>
    </source>
</reference>
<evidence type="ECO:0000256" key="1">
    <source>
        <dbReference type="SAM" id="Phobius"/>
    </source>
</evidence>
<protein>
    <submittedName>
        <fullName evidence="2">Uncharacterized protein</fullName>
    </submittedName>
</protein>
<accession>A0A1T2KW62</accession>
<evidence type="ECO:0000313" key="3">
    <source>
        <dbReference type="Proteomes" id="UP000190896"/>
    </source>
</evidence>
<sequence length="60" mass="6373">MTDRYESCAFCSFMRGLAFGAIGGGAAGYLALGMERNHAMIAALFGAVGLVGWVTRKRNK</sequence>
<gene>
    <name evidence="2" type="ORF">BOW51_04115</name>
</gene>
<feature type="transmembrane region" description="Helical" evidence="1">
    <location>
        <begin position="12"/>
        <end position="32"/>
    </location>
</feature>
<name>A0A1T2KW62_9GAMM</name>
<keyword evidence="3" id="KW-1185">Reference proteome</keyword>
<proteinExistence type="predicted"/>
<keyword evidence="1" id="KW-1133">Transmembrane helix</keyword>
<evidence type="ECO:0000313" key="2">
    <source>
        <dbReference type="EMBL" id="OOZ37098.1"/>
    </source>
</evidence>
<dbReference type="RefSeq" id="WP_078486249.1">
    <property type="nucleotide sequence ID" value="NZ_MPRJ01000018.1"/>
</dbReference>
<keyword evidence="1" id="KW-0472">Membrane</keyword>